<reference evidence="5" key="1">
    <citation type="submission" date="2021-11" db="EMBL/GenBank/DDBJ databases">
        <title>Genome sequence.</title>
        <authorList>
            <person name="Sun Q."/>
        </authorList>
    </citation>
    <scope>NUCLEOTIDE SEQUENCE</scope>
    <source>
        <strain evidence="5">JC740</strain>
    </source>
</reference>
<dbReference type="GO" id="GO:0016787">
    <property type="term" value="F:hydrolase activity"/>
    <property type="evidence" value="ECO:0007669"/>
    <property type="project" value="UniProtKB-KW"/>
</dbReference>
<keyword evidence="3" id="KW-0238">DNA-binding</keyword>
<dbReference type="GO" id="GO:0004519">
    <property type="term" value="F:endonuclease activity"/>
    <property type="evidence" value="ECO:0007669"/>
    <property type="project" value="UniProtKB-KW"/>
</dbReference>
<evidence type="ECO:0000256" key="3">
    <source>
        <dbReference type="ARBA" id="ARBA00023125"/>
    </source>
</evidence>
<dbReference type="Gene3D" id="1.10.287.1120">
    <property type="entry name" value="Bipartite methylase S protein"/>
    <property type="match status" value="1"/>
</dbReference>
<evidence type="ECO:0000313" key="6">
    <source>
        <dbReference type="Proteomes" id="UP001430306"/>
    </source>
</evidence>
<accession>A0ABS8NHG6</accession>
<dbReference type="RefSeq" id="WP_230273922.1">
    <property type="nucleotide sequence ID" value="NZ_JAJKFW010000022.1"/>
</dbReference>
<proteinExistence type="inferred from homology"/>
<evidence type="ECO:0000256" key="1">
    <source>
        <dbReference type="ARBA" id="ARBA00010923"/>
    </source>
</evidence>
<dbReference type="PANTHER" id="PTHR30408:SF12">
    <property type="entry name" value="TYPE I RESTRICTION ENZYME MJAVIII SPECIFICITY SUBUNIT"/>
    <property type="match status" value="1"/>
</dbReference>
<dbReference type="PANTHER" id="PTHR30408">
    <property type="entry name" value="TYPE-1 RESTRICTION ENZYME ECOKI SPECIFICITY PROTEIN"/>
    <property type="match status" value="1"/>
</dbReference>
<evidence type="ECO:0000259" key="4">
    <source>
        <dbReference type="Pfam" id="PF01420"/>
    </source>
</evidence>
<dbReference type="Pfam" id="PF01420">
    <property type="entry name" value="Methylase_S"/>
    <property type="match status" value="2"/>
</dbReference>
<feature type="domain" description="Type I restriction modification DNA specificity" evidence="4">
    <location>
        <begin position="14"/>
        <end position="174"/>
    </location>
</feature>
<comment type="similarity">
    <text evidence="1">Belongs to the type-I restriction system S methylase family.</text>
</comment>
<keyword evidence="5" id="KW-0540">Nuclease</keyword>
<dbReference type="SUPFAM" id="SSF116734">
    <property type="entry name" value="DNA methylase specificity domain"/>
    <property type="match status" value="2"/>
</dbReference>
<name>A0ABS8NHG6_9BACT</name>
<gene>
    <name evidence="5" type="ORF">LOC71_12030</name>
</gene>
<keyword evidence="2" id="KW-0680">Restriction system</keyword>
<dbReference type="InterPro" id="IPR000055">
    <property type="entry name" value="Restrct_endonuc_typeI_TRD"/>
</dbReference>
<keyword evidence="5" id="KW-0255">Endonuclease</keyword>
<feature type="domain" description="Type I restriction modification DNA specificity" evidence="4">
    <location>
        <begin position="240"/>
        <end position="388"/>
    </location>
</feature>
<organism evidence="5 6">
    <name type="scientific">Rhodopirellula halodulae</name>
    <dbReference type="NCBI Taxonomy" id="2894198"/>
    <lineage>
        <taxon>Bacteria</taxon>
        <taxon>Pseudomonadati</taxon>
        <taxon>Planctomycetota</taxon>
        <taxon>Planctomycetia</taxon>
        <taxon>Pirellulales</taxon>
        <taxon>Pirellulaceae</taxon>
        <taxon>Rhodopirellula</taxon>
    </lineage>
</organism>
<dbReference type="EMBL" id="JAJKFW010000022">
    <property type="protein sequence ID" value="MCC9643008.1"/>
    <property type="molecule type" value="Genomic_DNA"/>
</dbReference>
<evidence type="ECO:0000313" key="5">
    <source>
        <dbReference type="EMBL" id="MCC9643008.1"/>
    </source>
</evidence>
<dbReference type="InterPro" id="IPR052021">
    <property type="entry name" value="Type-I_RS_S_subunit"/>
</dbReference>
<dbReference type="EC" id="3.1.21.-" evidence="5"/>
<dbReference type="CDD" id="cd17256">
    <property type="entry name" value="RMtype1_S_EcoJA65PI-TRD1-CR1_like"/>
    <property type="match status" value="1"/>
</dbReference>
<sequence length="414" mass="45510">MAAKGRSNGKASLPEGWKWSTLGECCEFLDGKRVPVKSDDRQKMAGDIPYYGASGIIDWVNDFIFDEPLLLLAEDGENINSRQLPVAFRVNGKCWVNNHAHVLRVSTNAVSEYLEAYLNSIDLMGYSTGTAQPKLNRDTCDKLPVPVPPVPVQKTIARVLGGVDDAIAATRAVIEQTRKLKTALLQDLLTNGLPGRHTSFHDDPKAGRYPTDWNMVSLDDLVLADRPICYGILMPGRGCPGGIPVVKVKDIFNGQIRTGNLLLTTPELDEEYRRSRLQSGDLLITIRGTTGRVAVVPDSLANANITQDTARVSVEDEYVRDFLYICLQGSYLQRQIANHTIGQAVKGINIGEVRKLQVPLPDAEELKSIVELINSVDLKVRTERLLLSQLLETKSALSQRLLTGQISVTGDCHG</sequence>
<keyword evidence="6" id="KW-1185">Reference proteome</keyword>
<dbReference type="Proteomes" id="UP001430306">
    <property type="component" value="Unassembled WGS sequence"/>
</dbReference>
<protein>
    <submittedName>
        <fullName evidence="5">Restriction endonuclease subunit S</fullName>
        <ecNumber evidence="5">3.1.21.-</ecNumber>
    </submittedName>
</protein>
<dbReference type="InterPro" id="IPR044946">
    <property type="entry name" value="Restrct_endonuc_typeI_TRD_sf"/>
</dbReference>
<evidence type="ECO:0000256" key="2">
    <source>
        <dbReference type="ARBA" id="ARBA00022747"/>
    </source>
</evidence>
<dbReference type="Gene3D" id="3.90.220.20">
    <property type="entry name" value="DNA methylase specificity domains"/>
    <property type="match status" value="2"/>
</dbReference>
<dbReference type="CDD" id="cd17262">
    <property type="entry name" value="RMtype1_S_Aco12261I-TRD2-CR2"/>
    <property type="match status" value="1"/>
</dbReference>
<keyword evidence="5" id="KW-0378">Hydrolase</keyword>
<comment type="caution">
    <text evidence="5">The sequence shown here is derived from an EMBL/GenBank/DDBJ whole genome shotgun (WGS) entry which is preliminary data.</text>
</comment>